<evidence type="ECO:0000313" key="1">
    <source>
        <dbReference type="EMBL" id="EDO08681.1"/>
    </source>
</evidence>
<dbReference type="KEGG" id="bbo:BBOV_III011290"/>
<comment type="caution">
    <text evidence="1">The sequence shown here is derived from an EMBL/GenBank/DDBJ whole genome shotgun (WGS) entry which is preliminary data.</text>
</comment>
<gene>
    <name evidence="1" type="ORF">BBOV_III011290</name>
</gene>
<protein>
    <submittedName>
        <fullName evidence="1">Uncharacterized protein</fullName>
    </submittedName>
</protein>
<evidence type="ECO:0000313" key="2">
    <source>
        <dbReference type="Proteomes" id="UP000002173"/>
    </source>
</evidence>
<organism evidence="1 2">
    <name type="scientific">Babesia bovis</name>
    <dbReference type="NCBI Taxonomy" id="5865"/>
    <lineage>
        <taxon>Eukaryota</taxon>
        <taxon>Sar</taxon>
        <taxon>Alveolata</taxon>
        <taxon>Apicomplexa</taxon>
        <taxon>Aconoidasida</taxon>
        <taxon>Piroplasmida</taxon>
        <taxon>Babesiidae</taxon>
        <taxon>Babesia</taxon>
    </lineage>
</organism>
<dbReference type="AlphaFoldDB" id="A7AQ47"/>
<dbReference type="InParanoid" id="A7AQ47"/>
<dbReference type="VEuPathDB" id="PiroplasmaDB:BBOV_III011290"/>
<reference evidence="1 2" key="1">
    <citation type="journal article" date="2007" name="PLoS Pathog.">
        <title>Genome sequence of Babesia bovis and comparative analysis of apicomplexan hemoprotozoa.</title>
        <authorList>
            <person name="Brayton K.A."/>
            <person name="Lau A.O.T."/>
            <person name="Herndon D.R."/>
            <person name="Hannick L."/>
            <person name="Kappmeyer L.S."/>
            <person name="Berens S.J."/>
            <person name="Bidwell S.L."/>
            <person name="Brown W.C."/>
            <person name="Crabtree J."/>
            <person name="Fadrosh D."/>
            <person name="Feldblum T."/>
            <person name="Forberger H.A."/>
            <person name="Haas B.J."/>
            <person name="Howell J.M."/>
            <person name="Khouri H."/>
            <person name="Koo H."/>
            <person name="Mann D.J."/>
            <person name="Norimine J."/>
            <person name="Paulsen I.T."/>
            <person name="Radune D."/>
            <person name="Ren Q."/>
            <person name="Smith R.K. Jr."/>
            <person name="Suarez C.E."/>
            <person name="White O."/>
            <person name="Wortman J.R."/>
            <person name="Knowles D.P. Jr."/>
            <person name="McElwain T.F."/>
            <person name="Nene V.M."/>
        </authorList>
    </citation>
    <scope>NUCLEOTIDE SEQUENCE [LARGE SCALE GENOMIC DNA]</scope>
    <source>
        <strain evidence="1">T2Bo</strain>
    </source>
</reference>
<keyword evidence="2" id="KW-1185">Reference proteome</keyword>
<dbReference type="EMBL" id="AAXT01000001">
    <property type="protein sequence ID" value="EDO08681.1"/>
    <property type="molecule type" value="Genomic_DNA"/>
</dbReference>
<dbReference type="Proteomes" id="UP000002173">
    <property type="component" value="Chromosome 3"/>
</dbReference>
<name>A7AQ47_BABBO</name>
<dbReference type="GeneID" id="5480509"/>
<proteinExistence type="predicted"/>
<accession>A7AQ47</accession>
<sequence>MCTWRGLFHNVAHGVTLDLEQDQPPAGVVVLKGTFTGNGLYRLFYSDSVHISVVTYGSNIVPITDNIPPESTELYVHEYRWDDKIIVGITINYGTRSSLFTIYFFKIEREYLKVSVTQKRKLVPNYISIPLDISIPLKSPIISFLENVSNSTLSNWYVVNIHDEVAKGSNNGPKIGNDRYFISPLLNVESYDGNGRPPMLVSQSTKIHIPHNREYIVICIGKNNAMQQKVKIPPIVNGIFTPFNIMEYSYDYSKSKLGSGLIDIQRLVIDISSQRVETPDIVLLANLKRGSWIYHQYAIAPIRHSGYMYSEVVNSDAKCFIYRIEPQEVVTHVEVFEHIRNVWQYVVVNVRKLGTNNKGEAGETKHIYKRIESENGRVYFDIKSVSFVLFYNMLYKIRVDENV</sequence>